<dbReference type="AlphaFoldDB" id="A0A840DEX1"/>
<dbReference type="Gene3D" id="1.10.260.40">
    <property type="entry name" value="lambda repressor-like DNA-binding domains"/>
    <property type="match status" value="1"/>
</dbReference>
<dbReference type="PROSITE" id="PS50943">
    <property type="entry name" value="HTH_CROC1"/>
    <property type="match status" value="1"/>
</dbReference>
<dbReference type="Proteomes" id="UP000571183">
    <property type="component" value="Unassembled WGS sequence"/>
</dbReference>
<keyword evidence="2" id="KW-0238">DNA-binding</keyword>
<evidence type="ECO:0000259" key="1">
    <source>
        <dbReference type="PROSITE" id="PS50943"/>
    </source>
</evidence>
<organism evidence="2 3">
    <name type="scientific">Canibacter oris</name>
    <dbReference type="NCBI Taxonomy" id="1365628"/>
    <lineage>
        <taxon>Bacteria</taxon>
        <taxon>Bacillati</taxon>
        <taxon>Actinomycetota</taxon>
        <taxon>Actinomycetes</taxon>
        <taxon>Micrococcales</taxon>
        <taxon>Microbacteriaceae</taxon>
        <taxon>Canibacter</taxon>
    </lineage>
</organism>
<comment type="caution">
    <text evidence="2">The sequence shown here is derived from an EMBL/GenBank/DDBJ whole genome shotgun (WGS) entry which is preliminary data.</text>
</comment>
<dbReference type="InterPro" id="IPR001387">
    <property type="entry name" value="Cro/C1-type_HTH"/>
</dbReference>
<reference evidence="2" key="1">
    <citation type="submission" date="2020-08" db="EMBL/GenBank/DDBJ databases">
        <title>Sequencing the genomes of 1000 actinobacteria strains.</title>
        <authorList>
            <person name="Klenk H.-P."/>
        </authorList>
    </citation>
    <scope>NUCLEOTIDE SEQUENCE [LARGE SCALE GENOMIC DNA]</scope>
    <source>
        <strain evidence="2">DSM 27064</strain>
    </source>
</reference>
<proteinExistence type="predicted"/>
<sequence>MSRQTIIAIESGKYDPSLPLAFKLAAVFGVQIEDLFIPDTSAGIIKPEN</sequence>
<dbReference type="Pfam" id="PF01381">
    <property type="entry name" value="HTH_3"/>
    <property type="match status" value="1"/>
</dbReference>
<dbReference type="GO" id="GO:0003677">
    <property type="term" value="F:DNA binding"/>
    <property type="evidence" value="ECO:0007669"/>
    <property type="project" value="UniProtKB-KW"/>
</dbReference>
<feature type="domain" description="HTH cro/C1-type" evidence="1">
    <location>
        <begin position="1"/>
        <end position="35"/>
    </location>
</feature>
<dbReference type="SUPFAM" id="SSF47413">
    <property type="entry name" value="lambda repressor-like DNA-binding domains"/>
    <property type="match status" value="1"/>
</dbReference>
<dbReference type="EMBL" id="JACIFD010000013">
    <property type="protein sequence ID" value="MBB4071971.1"/>
    <property type="molecule type" value="Genomic_DNA"/>
</dbReference>
<dbReference type="InterPro" id="IPR010982">
    <property type="entry name" value="Lambda_DNA-bd_dom_sf"/>
</dbReference>
<accession>A0A840DEX1</accession>
<dbReference type="CDD" id="cd00093">
    <property type="entry name" value="HTH_XRE"/>
    <property type="match status" value="1"/>
</dbReference>
<evidence type="ECO:0000313" key="2">
    <source>
        <dbReference type="EMBL" id="MBB4071971.1"/>
    </source>
</evidence>
<name>A0A840DEX1_9MICO</name>
<gene>
    <name evidence="2" type="ORF">F5897_001294</name>
</gene>
<keyword evidence="3" id="KW-1185">Reference proteome</keyword>
<protein>
    <submittedName>
        <fullName evidence="2">DNA-binding XRE family transcriptional regulator</fullName>
    </submittedName>
</protein>
<evidence type="ECO:0000313" key="3">
    <source>
        <dbReference type="Proteomes" id="UP000571183"/>
    </source>
</evidence>